<dbReference type="SUPFAM" id="SSF55174">
    <property type="entry name" value="Alpha-L RNA-binding motif"/>
    <property type="match status" value="1"/>
</dbReference>
<reference evidence="7 8" key="1">
    <citation type="journal article" date="2023" name="Plant">
        <title>Draft Genome Sequence Resource of CBPPT1, a 'Candidatus Phytoplasma trifolii'-Related Strain Associated with Potato Purple Top Disease in the Columbia Basin, U.S.A.</title>
        <authorList>
            <person name="Wei W."/>
            <person name="Shao J."/>
            <person name="Bottner-Parker K.D."/>
            <person name="Zhao Y."/>
        </authorList>
    </citation>
    <scope>NUCLEOTIDE SEQUENCE [LARGE SCALE GENOMIC DNA]</scope>
    <source>
        <strain evidence="7 8">CBPPT1</strain>
    </source>
</reference>
<dbReference type="SMART" id="SM00363">
    <property type="entry name" value="S4"/>
    <property type="match status" value="1"/>
</dbReference>
<keyword evidence="8" id="KW-1185">Reference proteome</keyword>
<dbReference type="RefSeq" id="WP_273585212.1">
    <property type="nucleotide sequence ID" value="NZ_JANHJP010000003.1"/>
</dbReference>
<sequence>MKIFVVHDKEQNIRLDLFLTQKLNISRNYCYSLINSGQIIINNNKVLKKSYLLKINDVIQVPSIINNESSSNIIDPINLNLKVIYEDQYLAIIDKPYNLIVHPSPSYSGITLINGLFYQIKDFKFEKNNMRPGIVHRLDKDTTGLLIIGKTEESVLKIQNLIRKREVQRIYWALINGCLKYDHGVIDLPIKRNESNRLKMEVSRQGKSSVTHFKLLKKFKNFSLLELKLETGRMHQIRVHLSYLGYPICGDCLYSTKKQLIQKQLLHSKKLKFIHPFTQKKLQFEIPLPFHFQNFLNEIELN</sequence>
<proteinExistence type="inferred from homology"/>
<dbReference type="Pfam" id="PF01479">
    <property type="entry name" value="S4"/>
    <property type="match status" value="1"/>
</dbReference>
<comment type="similarity">
    <text evidence="2 5">Belongs to the pseudouridine synthase RluA family.</text>
</comment>
<evidence type="ECO:0000259" key="6">
    <source>
        <dbReference type="SMART" id="SM00363"/>
    </source>
</evidence>
<dbReference type="Gene3D" id="3.30.2350.10">
    <property type="entry name" value="Pseudouridine synthase"/>
    <property type="match status" value="1"/>
</dbReference>
<name>A0ABT5L8M1_9MOLU</name>
<feature type="domain" description="RNA-binding S4" evidence="6">
    <location>
        <begin position="13"/>
        <end position="74"/>
    </location>
</feature>
<dbReference type="CDD" id="cd02869">
    <property type="entry name" value="PseudoU_synth_RluA_like"/>
    <property type="match status" value="1"/>
</dbReference>
<accession>A0ABT5L8M1</accession>
<evidence type="ECO:0000256" key="5">
    <source>
        <dbReference type="RuleBase" id="RU362028"/>
    </source>
</evidence>
<comment type="caution">
    <text evidence="7">The sequence shown here is derived from an EMBL/GenBank/DDBJ whole genome shotgun (WGS) entry which is preliminary data.</text>
</comment>
<comment type="catalytic activity">
    <reaction evidence="1 5">
        <text>a uridine in RNA = a pseudouridine in RNA</text>
        <dbReference type="Rhea" id="RHEA:48348"/>
        <dbReference type="Rhea" id="RHEA-COMP:12068"/>
        <dbReference type="Rhea" id="RHEA-COMP:12069"/>
        <dbReference type="ChEBI" id="CHEBI:65314"/>
        <dbReference type="ChEBI" id="CHEBI:65315"/>
    </reaction>
</comment>
<dbReference type="InterPro" id="IPR020103">
    <property type="entry name" value="PsdUridine_synth_cat_dom_sf"/>
</dbReference>
<dbReference type="EC" id="5.4.99.-" evidence="5"/>
<dbReference type="InterPro" id="IPR050188">
    <property type="entry name" value="RluA_PseudoU_synthase"/>
</dbReference>
<dbReference type="Pfam" id="PF00849">
    <property type="entry name" value="PseudoU_synth_2"/>
    <property type="match status" value="1"/>
</dbReference>
<evidence type="ECO:0000256" key="1">
    <source>
        <dbReference type="ARBA" id="ARBA00000073"/>
    </source>
</evidence>
<dbReference type="Gene3D" id="3.10.290.10">
    <property type="entry name" value="RNA-binding S4 domain"/>
    <property type="match status" value="1"/>
</dbReference>
<dbReference type="CDD" id="cd00165">
    <property type="entry name" value="S4"/>
    <property type="match status" value="1"/>
</dbReference>
<evidence type="ECO:0000313" key="8">
    <source>
        <dbReference type="Proteomes" id="UP001221763"/>
    </source>
</evidence>
<dbReference type="InterPro" id="IPR006225">
    <property type="entry name" value="PsdUridine_synth_RluC/D"/>
</dbReference>
<comment type="function">
    <text evidence="5">Responsible for synthesis of pseudouridine from uracil.</text>
</comment>
<dbReference type="InterPro" id="IPR006145">
    <property type="entry name" value="PsdUridine_synth_RsuA/RluA"/>
</dbReference>
<evidence type="ECO:0000256" key="2">
    <source>
        <dbReference type="ARBA" id="ARBA00010876"/>
    </source>
</evidence>
<dbReference type="PROSITE" id="PS50889">
    <property type="entry name" value="S4"/>
    <property type="match status" value="1"/>
</dbReference>
<gene>
    <name evidence="7" type="ORF">M8044_000213</name>
</gene>
<keyword evidence="3 5" id="KW-0413">Isomerase</keyword>
<organism evidence="7 8">
    <name type="scientific">Columbia Basin potato purple top phytoplasma</name>
    <dbReference type="NCBI Taxonomy" id="307134"/>
    <lineage>
        <taxon>Bacteria</taxon>
        <taxon>Bacillati</taxon>
        <taxon>Mycoplasmatota</taxon>
        <taxon>Mollicutes</taxon>
        <taxon>Acholeplasmatales</taxon>
        <taxon>Acholeplasmataceae</taxon>
        <taxon>Candidatus Phytoplasma</taxon>
        <taxon>16SrVI (Clover proliferation group)</taxon>
    </lineage>
</organism>
<dbReference type="PANTHER" id="PTHR21600">
    <property type="entry name" value="MITOCHONDRIAL RNA PSEUDOURIDINE SYNTHASE"/>
    <property type="match status" value="1"/>
</dbReference>
<evidence type="ECO:0000256" key="3">
    <source>
        <dbReference type="ARBA" id="ARBA00023235"/>
    </source>
</evidence>
<dbReference type="InterPro" id="IPR036986">
    <property type="entry name" value="S4_RNA-bd_sf"/>
</dbReference>
<protein>
    <recommendedName>
        <fullName evidence="5">Pseudouridine synthase</fullName>
        <ecNumber evidence="5">5.4.99.-</ecNumber>
    </recommendedName>
</protein>
<dbReference type="EMBL" id="JANHJP010000003">
    <property type="protein sequence ID" value="MDC9031994.1"/>
    <property type="molecule type" value="Genomic_DNA"/>
</dbReference>
<dbReference type="InterPro" id="IPR006224">
    <property type="entry name" value="PsdUridine_synth_RluA-like_CS"/>
</dbReference>
<dbReference type="Proteomes" id="UP001221763">
    <property type="component" value="Unassembled WGS sequence"/>
</dbReference>
<keyword evidence="4" id="KW-0694">RNA-binding</keyword>
<dbReference type="PANTHER" id="PTHR21600:SF44">
    <property type="entry name" value="RIBOSOMAL LARGE SUBUNIT PSEUDOURIDINE SYNTHASE D"/>
    <property type="match status" value="1"/>
</dbReference>
<dbReference type="NCBIfam" id="TIGR00005">
    <property type="entry name" value="rluA_subfam"/>
    <property type="match status" value="1"/>
</dbReference>
<dbReference type="InterPro" id="IPR002942">
    <property type="entry name" value="S4_RNA-bd"/>
</dbReference>
<evidence type="ECO:0000256" key="4">
    <source>
        <dbReference type="PROSITE-ProRule" id="PRU00182"/>
    </source>
</evidence>
<dbReference type="SUPFAM" id="SSF55120">
    <property type="entry name" value="Pseudouridine synthase"/>
    <property type="match status" value="1"/>
</dbReference>
<dbReference type="PROSITE" id="PS01129">
    <property type="entry name" value="PSI_RLU"/>
    <property type="match status" value="1"/>
</dbReference>
<evidence type="ECO:0000313" key="7">
    <source>
        <dbReference type="EMBL" id="MDC9031994.1"/>
    </source>
</evidence>